<protein>
    <recommendedName>
        <fullName evidence="1">Thioredoxin reductase</fullName>
    </recommendedName>
</protein>
<evidence type="ECO:0000256" key="1">
    <source>
        <dbReference type="ARBA" id="ARBA00018719"/>
    </source>
</evidence>
<keyword evidence="6" id="KW-1185">Reference proteome</keyword>
<feature type="domain" description="FAD/NAD(P)-binding" evidence="4">
    <location>
        <begin position="191"/>
        <end position="265"/>
    </location>
</feature>
<evidence type="ECO:0000259" key="4">
    <source>
        <dbReference type="Pfam" id="PF07992"/>
    </source>
</evidence>
<evidence type="ECO:0000313" key="5">
    <source>
        <dbReference type="EMBL" id="GEP57280.1"/>
    </source>
</evidence>
<dbReference type="OrthoDB" id="9786503at2"/>
<dbReference type="InterPro" id="IPR050097">
    <property type="entry name" value="Ferredoxin-NADP_redctase_2"/>
</dbReference>
<proteinExistence type="predicted"/>
<feature type="domain" description="FAD/NAD(P)-binding" evidence="4">
    <location>
        <begin position="6"/>
        <end position="150"/>
    </location>
</feature>
<dbReference type="Gene3D" id="3.50.50.60">
    <property type="entry name" value="FAD/NAD(P)-binding domain"/>
    <property type="match status" value="2"/>
</dbReference>
<dbReference type="GO" id="GO:0016491">
    <property type="term" value="F:oxidoreductase activity"/>
    <property type="evidence" value="ECO:0007669"/>
    <property type="project" value="UniProtKB-KW"/>
</dbReference>
<name>A0A512NEA4_9HYPH</name>
<evidence type="ECO:0000256" key="3">
    <source>
        <dbReference type="ARBA" id="ARBA00023002"/>
    </source>
</evidence>
<gene>
    <name evidence="5" type="primary">trxB_1</name>
    <name evidence="5" type="ORF">RSO01_44460</name>
</gene>
<evidence type="ECO:0000256" key="2">
    <source>
        <dbReference type="ARBA" id="ARBA00022630"/>
    </source>
</evidence>
<organism evidence="5 6">
    <name type="scientific">Reyranella soli</name>
    <dbReference type="NCBI Taxonomy" id="1230389"/>
    <lineage>
        <taxon>Bacteria</taxon>
        <taxon>Pseudomonadati</taxon>
        <taxon>Pseudomonadota</taxon>
        <taxon>Alphaproteobacteria</taxon>
        <taxon>Hyphomicrobiales</taxon>
        <taxon>Reyranellaceae</taxon>
        <taxon>Reyranella</taxon>
    </lineage>
</organism>
<dbReference type="EMBL" id="BKAJ01000077">
    <property type="protein sequence ID" value="GEP57280.1"/>
    <property type="molecule type" value="Genomic_DNA"/>
</dbReference>
<dbReference type="PRINTS" id="PR00368">
    <property type="entry name" value="FADPNR"/>
</dbReference>
<dbReference type="AlphaFoldDB" id="A0A512NEA4"/>
<evidence type="ECO:0000313" key="6">
    <source>
        <dbReference type="Proteomes" id="UP000321058"/>
    </source>
</evidence>
<sequence>MSNASFDVIVVGAGPAGLTAATGAARAGLKAFCIDKLAPGGALINLAELHEVDSHEDGPQVASRLTDEATEAGVELGFGEVVKLSGSGPWTVETADGEQHTGRAVVIATGLAKGTLGLPEEGRFEGLGLSHCASCDGPLYAGRPVVVAGTEGWAPREAAELQVVAGDVTVVGKPAASLPDGVHHLDGRIVALEGGDGIEAVVVESGGARKSIPASAVFVYVGQSPAAEFLAETLARDATGHIVVDEGGRTSAATVFAAGDVRAGARHYLTDAIADGQRAGQAIVQALK</sequence>
<accession>A0A512NEA4</accession>
<dbReference type="InterPro" id="IPR036188">
    <property type="entry name" value="FAD/NAD-bd_sf"/>
</dbReference>
<keyword evidence="2" id="KW-0285">Flavoprotein</keyword>
<dbReference type="SUPFAM" id="SSF51905">
    <property type="entry name" value="FAD/NAD(P)-binding domain"/>
    <property type="match status" value="2"/>
</dbReference>
<dbReference type="PRINTS" id="PR00469">
    <property type="entry name" value="PNDRDTASEII"/>
</dbReference>
<dbReference type="InterPro" id="IPR023753">
    <property type="entry name" value="FAD/NAD-binding_dom"/>
</dbReference>
<dbReference type="Proteomes" id="UP000321058">
    <property type="component" value="Unassembled WGS sequence"/>
</dbReference>
<dbReference type="PANTHER" id="PTHR48105">
    <property type="entry name" value="THIOREDOXIN REDUCTASE 1-RELATED-RELATED"/>
    <property type="match status" value="1"/>
</dbReference>
<comment type="caution">
    <text evidence="5">The sequence shown here is derived from an EMBL/GenBank/DDBJ whole genome shotgun (WGS) entry which is preliminary data.</text>
</comment>
<reference evidence="5 6" key="1">
    <citation type="submission" date="2019-07" db="EMBL/GenBank/DDBJ databases">
        <title>Whole genome shotgun sequence of Reyranella soli NBRC 108950.</title>
        <authorList>
            <person name="Hosoyama A."/>
            <person name="Uohara A."/>
            <person name="Ohji S."/>
            <person name="Ichikawa N."/>
        </authorList>
    </citation>
    <scope>NUCLEOTIDE SEQUENCE [LARGE SCALE GENOMIC DNA]</scope>
    <source>
        <strain evidence="5 6">NBRC 108950</strain>
    </source>
</reference>
<keyword evidence="3" id="KW-0560">Oxidoreductase</keyword>
<dbReference type="Pfam" id="PF07992">
    <property type="entry name" value="Pyr_redox_2"/>
    <property type="match status" value="2"/>
</dbReference>